<dbReference type="AlphaFoldDB" id="A0AAW6CD84"/>
<dbReference type="Proteomes" id="UP001211173">
    <property type="component" value="Unassembled WGS sequence"/>
</dbReference>
<evidence type="ECO:0000313" key="2">
    <source>
        <dbReference type="Proteomes" id="UP001211173"/>
    </source>
</evidence>
<protein>
    <submittedName>
        <fullName evidence="1">Uncharacterized protein</fullName>
    </submittedName>
</protein>
<dbReference type="RefSeq" id="WP_195383883.1">
    <property type="nucleotide sequence ID" value="NZ_JADMVZ010000006.1"/>
</dbReference>
<proteinExistence type="predicted"/>
<gene>
    <name evidence="1" type="ORF">PNE06_03605</name>
</gene>
<name>A0AAW6CD84_FLAPL</name>
<organism evidence="1 2">
    <name type="scientific">Flavonifractor plautii</name>
    <name type="common">Fusobacterium plautii</name>
    <dbReference type="NCBI Taxonomy" id="292800"/>
    <lineage>
        <taxon>Bacteria</taxon>
        <taxon>Bacillati</taxon>
        <taxon>Bacillota</taxon>
        <taxon>Clostridia</taxon>
        <taxon>Eubacteriales</taxon>
        <taxon>Oscillospiraceae</taxon>
        <taxon>Flavonifractor</taxon>
    </lineage>
</organism>
<accession>A0AAW6CD84</accession>
<reference evidence="1" key="1">
    <citation type="submission" date="2023-01" db="EMBL/GenBank/DDBJ databases">
        <title>Human gut microbiome strain richness.</title>
        <authorList>
            <person name="Chen-Liaw A."/>
        </authorList>
    </citation>
    <scope>NUCLEOTIDE SEQUENCE</scope>
    <source>
        <strain evidence="1">1001287st1_F4_1001285I_161205</strain>
    </source>
</reference>
<dbReference type="EMBL" id="JAQLWV010000004">
    <property type="protein sequence ID" value="MDB7932156.1"/>
    <property type="molecule type" value="Genomic_DNA"/>
</dbReference>
<comment type="caution">
    <text evidence="1">The sequence shown here is derived from an EMBL/GenBank/DDBJ whole genome shotgun (WGS) entry which is preliminary data.</text>
</comment>
<evidence type="ECO:0000313" key="1">
    <source>
        <dbReference type="EMBL" id="MDB7932156.1"/>
    </source>
</evidence>
<sequence>MSNMSYCRFTNTRSDLNDCLDAIREDKRLSDVEAKAGRWMFDEFLSFCREYGVIESYDQGTLSTLFEGLEEKERGDE</sequence>